<proteinExistence type="predicted"/>
<accession>A0A2M4CEF9</accession>
<evidence type="ECO:0000256" key="1">
    <source>
        <dbReference type="SAM" id="SignalP"/>
    </source>
</evidence>
<sequence length="69" mass="7868">MAQSVRLQLCWTVVLFSVHRFSEGQQLVDIKNTTVDNRVGPVPMVPVTTPATVWKRPRIEYDRDLVVSS</sequence>
<organism evidence="2">
    <name type="scientific">Anopheles marajoara</name>
    <dbReference type="NCBI Taxonomy" id="58244"/>
    <lineage>
        <taxon>Eukaryota</taxon>
        <taxon>Metazoa</taxon>
        <taxon>Ecdysozoa</taxon>
        <taxon>Arthropoda</taxon>
        <taxon>Hexapoda</taxon>
        <taxon>Insecta</taxon>
        <taxon>Pterygota</taxon>
        <taxon>Neoptera</taxon>
        <taxon>Endopterygota</taxon>
        <taxon>Diptera</taxon>
        <taxon>Nematocera</taxon>
        <taxon>Culicoidea</taxon>
        <taxon>Culicidae</taxon>
        <taxon>Anophelinae</taxon>
        <taxon>Anopheles</taxon>
    </lineage>
</organism>
<feature type="signal peptide" evidence="1">
    <location>
        <begin position="1"/>
        <end position="24"/>
    </location>
</feature>
<evidence type="ECO:0000313" key="2">
    <source>
        <dbReference type="EMBL" id="MBW63712.1"/>
    </source>
</evidence>
<protein>
    <submittedName>
        <fullName evidence="2">Putative secreted protein</fullName>
    </submittedName>
</protein>
<dbReference type="EMBL" id="GGFJ01014571">
    <property type="protein sequence ID" value="MBW63712.1"/>
    <property type="molecule type" value="Transcribed_RNA"/>
</dbReference>
<name>A0A2M4CEF9_9DIPT</name>
<feature type="chain" id="PRO_5014720908" evidence="1">
    <location>
        <begin position="25"/>
        <end position="69"/>
    </location>
</feature>
<keyword evidence="1" id="KW-0732">Signal</keyword>
<dbReference type="AlphaFoldDB" id="A0A2M4CEF9"/>
<reference evidence="2" key="1">
    <citation type="submission" date="2018-01" db="EMBL/GenBank/DDBJ databases">
        <title>An insight into the sialome of Amazonian anophelines.</title>
        <authorList>
            <person name="Ribeiro J.M."/>
            <person name="Scarpassa V."/>
            <person name="Calvo E."/>
        </authorList>
    </citation>
    <scope>NUCLEOTIDE SEQUENCE</scope>
    <source>
        <tissue evidence="2">Salivary glands</tissue>
    </source>
</reference>